<reference evidence="2 3" key="1">
    <citation type="submission" date="2018-06" db="EMBL/GenBank/DDBJ databases">
        <title>Genomic Encyclopedia of Type Strains, Phase IV (KMG-IV): sequencing the most valuable type-strain genomes for metagenomic binning, comparative biology and taxonomic classification.</title>
        <authorList>
            <person name="Goeker M."/>
        </authorList>
    </citation>
    <scope>NUCLEOTIDE SEQUENCE [LARGE SCALE GENOMIC DNA]</scope>
    <source>
        <strain evidence="2 3">DSM 24032</strain>
    </source>
</reference>
<evidence type="ECO:0000313" key="3">
    <source>
        <dbReference type="Proteomes" id="UP000253083"/>
    </source>
</evidence>
<dbReference type="Proteomes" id="UP000253083">
    <property type="component" value="Unassembled WGS sequence"/>
</dbReference>
<dbReference type="SUPFAM" id="SSF52402">
    <property type="entry name" value="Adenine nucleotide alpha hydrolases-like"/>
    <property type="match status" value="1"/>
</dbReference>
<keyword evidence="3" id="KW-1185">Reference proteome</keyword>
<keyword evidence="1" id="KW-0671">Queuosine biosynthesis</keyword>
<evidence type="ECO:0000313" key="2">
    <source>
        <dbReference type="EMBL" id="RBP52865.1"/>
    </source>
</evidence>
<dbReference type="InterPro" id="IPR018317">
    <property type="entry name" value="QueC"/>
</dbReference>
<gene>
    <name evidence="2" type="ORF">DFR28_101249</name>
</gene>
<protein>
    <submittedName>
        <fullName evidence="2">7-cyano-7-deazaguanine synthase in queuosine biosynthesis</fullName>
    </submittedName>
</protein>
<comment type="caution">
    <text evidence="2">The sequence shown here is derived from an EMBL/GenBank/DDBJ whole genome shotgun (WGS) entry which is preliminary data.</text>
</comment>
<dbReference type="AlphaFoldDB" id="A0A395JQM9"/>
<dbReference type="EMBL" id="QNRT01000001">
    <property type="protein sequence ID" value="RBP52865.1"/>
    <property type="molecule type" value="Genomic_DNA"/>
</dbReference>
<dbReference type="RefSeq" id="WP_113952479.1">
    <property type="nucleotide sequence ID" value="NZ_QNRT01000001.1"/>
</dbReference>
<evidence type="ECO:0000256" key="1">
    <source>
        <dbReference type="ARBA" id="ARBA00022785"/>
    </source>
</evidence>
<dbReference type="InterPro" id="IPR014729">
    <property type="entry name" value="Rossmann-like_a/b/a_fold"/>
</dbReference>
<dbReference type="InParanoid" id="A0A395JQM9"/>
<dbReference type="Pfam" id="PF06508">
    <property type="entry name" value="QueC"/>
    <property type="match status" value="1"/>
</dbReference>
<dbReference type="Gene3D" id="3.40.50.620">
    <property type="entry name" value="HUPs"/>
    <property type="match status" value="1"/>
</dbReference>
<accession>A0A395JQM9</accession>
<name>A0A395JQM9_9GAMM</name>
<sequence length="213" mass="24263">MSKPSILCMFSGGIDSTGVLHTLITDEDFHDRALIVHHIILQNRENRAQAEMESVRKIIDFYQAEHPHRGFTYTESVFNTTGFAPLKASRFPFDMDVCAFTAGNISVARKDVRQVAMGRTKTDVESGGDNFQKRMERAQTIYRAVYSLEPETIPEYIFPVINMTKEEIWDSLPEPVQSATWYCRHPQYRPGGHAEPCKKCPTCKEVSEFIAHG</sequence>
<dbReference type="OrthoDB" id="8479830at2"/>
<proteinExistence type="predicted"/>
<dbReference type="GO" id="GO:0008616">
    <property type="term" value="P:tRNA queuosine(34) biosynthetic process"/>
    <property type="evidence" value="ECO:0007669"/>
    <property type="project" value="UniProtKB-KW"/>
</dbReference>
<organism evidence="2 3">
    <name type="scientific">Arenicella xantha</name>
    <dbReference type="NCBI Taxonomy" id="644221"/>
    <lineage>
        <taxon>Bacteria</taxon>
        <taxon>Pseudomonadati</taxon>
        <taxon>Pseudomonadota</taxon>
        <taxon>Gammaproteobacteria</taxon>
        <taxon>Arenicellales</taxon>
        <taxon>Arenicellaceae</taxon>
        <taxon>Arenicella</taxon>
    </lineage>
</organism>